<reference evidence="1 2" key="1">
    <citation type="submission" date="2023-03" db="EMBL/GenBank/DDBJ databases">
        <title>Plant growth-promoting bacteria for biocontrol of bacterial wilt in tomato.</title>
        <authorList>
            <person name="Song J."/>
            <person name="Jin Y.J."/>
        </authorList>
    </citation>
    <scope>NUCLEOTIDE SEQUENCE [LARGE SCALE GENOMIC DNA]</scope>
    <source>
        <strain evidence="1 2">T36S-23</strain>
    </source>
</reference>
<dbReference type="GeneID" id="93008873"/>
<protein>
    <recommendedName>
        <fullName evidence="3">Rpn family recombination-promoting nuclease/putative transposase</fullName>
    </recommendedName>
</protein>
<proteinExistence type="predicted"/>
<organism evidence="1 2">
    <name type="scientific">Bacillus tropicus</name>
    <dbReference type="NCBI Taxonomy" id="2026188"/>
    <lineage>
        <taxon>Bacteria</taxon>
        <taxon>Bacillati</taxon>
        <taxon>Bacillota</taxon>
        <taxon>Bacilli</taxon>
        <taxon>Bacillales</taxon>
        <taxon>Bacillaceae</taxon>
        <taxon>Bacillus</taxon>
        <taxon>Bacillus cereus group</taxon>
    </lineage>
</organism>
<gene>
    <name evidence="1" type="ORF">P3F89_16185</name>
</gene>
<evidence type="ECO:0000313" key="1">
    <source>
        <dbReference type="EMBL" id="WMY13513.1"/>
    </source>
</evidence>
<dbReference type="RefSeq" id="WP_309573660.1">
    <property type="nucleotide sequence ID" value="NZ_CP119875.1"/>
</dbReference>
<accession>A0ABD7ZL72</accession>
<name>A0ABD7ZL72_9BACI</name>
<dbReference type="AlphaFoldDB" id="A0ABD7ZL72"/>
<dbReference type="Proteomes" id="UP001260090">
    <property type="component" value="Chromosome"/>
</dbReference>
<evidence type="ECO:0008006" key="3">
    <source>
        <dbReference type="Google" id="ProtNLM"/>
    </source>
</evidence>
<sequence>MAEECFQIHRNHKDIAQKSVFMEFKGINPLKLFDYDSAPIVQQLPNDFPAIKTEDNRSDMVFLLSDNTILHIEFQSNKTVEDVERFCYYHLNIYNKYKDKVKDIKTVVIYVPGLKNVKNRIETNQLSFEFDKIHLDECPGDKDFLELSQKILSNPKVELTKEEELLLVYNPLMDIKDSPSDRAVEIVKLVDNLDDHNVKFKIIGTVATLTKRFLTDEALEKIWEVFRMGSVFEKFEKEKEQEIIRSTERKVKVEVLRSMRNRNFTASEVDKIMKDLKVSPEELKDIEREISE</sequence>
<evidence type="ECO:0000313" key="2">
    <source>
        <dbReference type="Proteomes" id="UP001260090"/>
    </source>
</evidence>
<dbReference type="EMBL" id="CP119875">
    <property type="protein sequence ID" value="WMY13513.1"/>
    <property type="molecule type" value="Genomic_DNA"/>
</dbReference>